<evidence type="ECO:0000256" key="2">
    <source>
        <dbReference type="ARBA" id="ARBA00009557"/>
    </source>
</evidence>
<feature type="region of interest" description="Disordered" evidence="8">
    <location>
        <begin position="185"/>
        <end position="641"/>
    </location>
</feature>
<dbReference type="SUPFAM" id="SSF55753">
    <property type="entry name" value="Actin depolymerizing proteins"/>
    <property type="match status" value="2"/>
</dbReference>
<dbReference type="PROSITE" id="PS51263">
    <property type="entry name" value="ADF_H"/>
    <property type="match status" value="2"/>
</dbReference>
<dbReference type="InterPro" id="IPR029006">
    <property type="entry name" value="ADF-H/Gelsolin-like_dom_sf"/>
</dbReference>
<dbReference type="GO" id="GO:0030042">
    <property type="term" value="P:actin filament depolymerization"/>
    <property type="evidence" value="ECO:0007669"/>
    <property type="project" value="TreeGrafter"/>
</dbReference>
<comment type="similarity">
    <text evidence="2">Belongs to the actin-binding proteins ADF family. Twinfilin subfamily.</text>
</comment>
<feature type="region of interest" description="Disordered" evidence="8">
    <location>
        <begin position="823"/>
        <end position="873"/>
    </location>
</feature>
<dbReference type="GO" id="GO:0005884">
    <property type="term" value="C:actin filament"/>
    <property type="evidence" value="ECO:0007669"/>
    <property type="project" value="TreeGrafter"/>
</dbReference>
<feature type="region of interest" description="Disordered" evidence="8">
    <location>
        <begin position="152"/>
        <end position="173"/>
    </location>
</feature>
<feature type="domain" description="ADF-H" evidence="9">
    <location>
        <begin position="646"/>
        <end position="817"/>
    </location>
</feature>
<feature type="compositionally biased region" description="Basic and acidic residues" evidence="8">
    <location>
        <begin position="313"/>
        <end position="325"/>
    </location>
</feature>
<dbReference type="InterPro" id="IPR002108">
    <property type="entry name" value="ADF-H"/>
</dbReference>
<keyword evidence="3" id="KW-0963">Cytoplasm</keyword>
<evidence type="ECO:0000313" key="10">
    <source>
        <dbReference type="EMBL" id="KAE8259350.1"/>
    </source>
</evidence>
<feature type="compositionally biased region" description="Polar residues" evidence="8">
    <location>
        <begin position="438"/>
        <end position="468"/>
    </location>
</feature>
<sequence>MPPAALTVSEDLIRLFQATTASTDERPDPRAILVHNEQSNTVLTQTGSFSPSKSANEDFTASLRQLLADEPNRSAYILFRLDSTAAAGTWEWLLCCYQPPAAPIREKMKYSQTKAALVQALHELNFLDVIYGQTPAEFTFPTRLRNARKTDYQNPNVGLQGRPAAQAAGASTGGVRRNFGQAVKTHVPGSMPTSAPVPASAARPTKSYAGATPTPLVSSGPAQPAAAAAEAPAPTISQEEEKESVKEQTQPEAPVASEKEETPPTSTAIPLPKTALQAAESAEQDDDDDDWDGPAALQDSRVPSPVQVGHVAEAPKLDTVDEERAAQAAAAAASQQQGPAAVEPDALERALVAEQEKAASEETPVPEAPTLAPKQEESAPEQQESVSSMPEVTERETAASPEAAAVERPQEPISAVLEDSAPDPAAAERIVQADDTPLDTSNGVIASTEVSVESSYPVTSQAPDSDSASMVVEPPTPAPLRAEPDESASPQLAKTPVLEDAPPLSRSNVEIASLEGLKEPTSLMPAQDASSDSASMIVEPPTPAPAREELDVVTPRAAYSPLASPPIESLPPPSATLPPPETKSAAPGQASPSAGPISVSGYGTKAGNSLLTEEEATRAEVDRASAAERASFTPPVRGGLGPGHTTVSFEWEEEVLPALSTLPIRASGASEYNFVLLSLNLTPGEERVELQAPPRFLPAAEVGQALASENGPRYALYRLEGTPVFADDDDEASTAMAKPARGRRSSSSPIAMTGGGLLFIYSCPSSSSVRERMLYSTNLRSFHHLAEQRVAGLKVHKRVETSDPAELTASFLASELDRVLGGQSREANSSAGQATGNDGFGGSAAADGVKAGSGPLLSSTQAFSRPKRPGGKR</sequence>
<dbReference type="GO" id="GO:0005737">
    <property type="term" value="C:cytoplasm"/>
    <property type="evidence" value="ECO:0007669"/>
    <property type="project" value="TreeGrafter"/>
</dbReference>
<feature type="compositionally biased region" description="Low complexity" evidence="8">
    <location>
        <begin position="221"/>
        <end position="234"/>
    </location>
</feature>
<gene>
    <name evidence="10" type="ORF">A4X13_0g1078</name>
</gene>
<dbReference type="GO" id="GO:0051015">
    <property type="term" value="F:actin filament binding"/>
    <property type="evidence" value="ECO:0007669"/>
    <property type="project" value="TreeGrafter"/>
</dbReference>
<dbReference type="GO" id="GO:0051016">
    <property type="term" value="P:barbed-end actin filament capping"/>
    <property type="evidence" value="ECO:0007669"/>
    <property type="project" value="TreeGrafter"/>
</dbReference>
<feature type="compositionally biased region" description="Basic and acidic residues" evidence="8">
    <location>
        <begin position="615"/>
        <end position="626"/>
    </location>
</feature>
<feature type="compositionally biased region" description="Low complexity" evidence="8">
    <location>
        <begin position="326"/>
        <end position="341"/>
    </location>
</feature>
<dbReference type="Pfam" id="PF00241">
    <property type="entry name" value="Cofilin_ADF"/>
    <property type="match status" value="2"/>
</dbReference>
<feature type="compositionally biased region" description="Acidic residues" evidence="8">
    <location>
        <begin position="282"/>
        <end position="292"/>
    </location>
</feature>
<keyword evidence="11" id="KW-1185">Reference proteome</keyword>
<keyword evidence="5" id="KW-0009">Actin-binding</keyword>
<evidence type="ECO:0000256" key="5">
    <source>
        <dbReference type="ARBA" id="ARBA00023203"/>
    </source>
</evidence>
<feature type="compositionally biased region" description="Low complexity" evidence="8">
    <location>
        <begin position="582"/>
        <end position="598"/>
    </location>
</feature>
<keyword evidence="4" id="KW-0677">Repeat</keyword>
<dbReference type="Gene3D" id="3.40.20.10">
    <property type="entry name" value="Severin"/>
    <property type="match status" value="2"/>
</dbReference>
<dbReference type="PANTHER" id="PTHR13759">
    <property type="entry name" value="TWINFILIN"/>
    <property type="match status" value="1"/>
</dbReference>
<evidence type="ECO:0000256" key="1">
    <source>
        <dbReference type="ARBA" id="ARBA00004245"/>
    </source>
</evidence>
<dbReference type="EMBL" id="LWDF02000039">
    <property type="protein sequence ID" value="KAE8259350.1"/>
    <property type="molecule type" value="Genomic_DNA"/>
</dbReference>
<feature type="compositionally biased region" description="Pro residues" evidence="8">
    <location>
        <begin position="568"/>
        <end position="581"/>
    </location>
</feature>
<organism evidence="10 11">
    <name type="scientific">Tilletia indica</name>
    <dbReference type="NCBI Taxonomy" id="43049"/>
    <lineage>
        <taxon>Eukaryota</taxon>
        <taxon>Fungi</taxon>
        <taxon>Dikarya</taxon>
        <taxon>Basidiomycota</taxon>
        <taxon>Ustilaginomycotina</taxon>
        <taxon>Exobasidiomycetes</taxon>
        <taxon>Tilletiales</taxon>
        <taxon>Tilletiaceae</taxon>
        <taxon>Tilletia</taxon>
    </lineage>
</organism>
<evidence type="ECO:0000313" key="11">
    <source>
        <dbReference type="Proteomes" id="UP000077521"/>
    </source>
</evidence>
<accession>A0A177TSI1</accession>
<evidence type="ECO:0000256" key="4">
    <source>
        <dbReference type="ARBA" id="ARBA00022737"/>
    </source>
</evidence>
<proteinExistence type="inferred from homology"/>
<keyword evidence="6" id="KW-0206">Cytoskeleton</keyword>
<comment type="caution">
    <text evidence="10">The sequence shown here is derived from an EMBL/GenBank/DDBJ whole genome shotgun (WGS) entry which is preliminary data.</text>
</comment>
<reference evidence="10" key="1">
    <citation type="submission" date="2016-04" db="EMBL/GenBank/DDBJ databases">
        <authorList>
            <person name="Nguyen H.D."/>
            <person name="Samba Siva P."/>
            <person name="Cullis J."/>
            <person name="Levesque C.A."/>
            <person name="Hambleton S."/>
        </authorList>
    </citation>
    <scope>NUCLEOTIDE SEQUENCE</scope>
    <source>
        <strain evidence="10">DAOMC 236416</strain>
    </source>
</reference>
<dbReference type="InterPro" id="IPR028458">
    <property type="entry name" value="Twinfilin"/>
</dbReference>
<evidence type="ECO:0000256" key="6">
    <source>
        <dbReference type="ARBA" id="ARBA00023212"/>
    </source>
</evidence>
<comment type="subcellular location">
    <subcellularLocation>
        <location evidence="1">Cytoplasm</location>
        <location evidence="1">Cytoskeleton</location>
    </subcellularLocation>
</comment>
<dbReference type="Proteomes" id="UP000077521">
    <property type="component" value="Unassembled WGS sequence"/>
</dbReference>
<feature type="compositionally biased region" description="Polar residues" evidence="8">
    <location>
        <begin position="380"/>
        <end position="390"/>
    </location>
</feature>
<feature type="compositionally biased region" description="Polar residues" evidence="8">
    <location>
        <begin position="825"/>
        <end position="836"/>
    </location>
</feature>
<reference evidence="10" key="2">
    <citation type="journal article" date="2019" name="IMA Fungus">
        <title>Genome sequencing and comparison of five Tilletia species to identify candidate genes for the detection of regulated species infecting wheat.</title>
        <authorList>
            <person name="Nguyen H.D.T."/>
            <person name="Sultana T."/>
            <person name="Kesanakurti P."/>
            <person name="Hambleton S."/>
        </authorList>
    </citation>
    <scope>NUCLEOTIDE SEQUENCE</scope>
    <source>
        <strain evidence="10">DAOMC 236416</strain>
    </source>
</reference>
<dbReference type="GO" id="GO:0003785">
    <property type="term" value="F:actin monomer binding"/>
    <property type="evidence" value="ECO:0007669"/>
    <property type="project" value="TreeGrafter"/>
</dbReference>
<feature type="domain" description="ADF-H" evidence="9">
    <location>
        <begin position="4"/>
        <end position="148"/>
    </location>
</feature>
<protein>
    <recommendedName>
        <fullName evidence="9">ADF-H domain-containing protein</fullName>
    </recommendedName>
</protein>
<dbReference type="AlphaFoldDB" id="A0A177TSI1"/>
<comment type="subunit">
    <text evidence="7">Interacts with G-actin; ADP-actin form.</text>
</comment>
<evidence type="ECO:0000256" key="8">
    <source>
        <dbReference type="SAM" id="MobiDB-lite"/>
    </source>
</evidence>
<evidence type="ECO:0000256" key="3">
    <source>
        <dbReference type="ARBA" id="ARBA00022490"/>
    </source>
</evidence>
<dbReference type="PANTHER" id="PTHR13759:SF1">
    <property type="entry name" value="TWINFILIN"/>
    <property type="match status" value="1"/>
</dbReference>
<evidence type="ECO:0000256" key="7">
    <source>
        <dbReference type="ARBA" id="ARBA00038532"/>
    </source>
</evidence>
<name>A0A177TSI1_9BASI</name>
<evidence type="ECO:0000259" key="9">
    <source>
        <dbReference type="PROSITE" id="PS51263"/>
    </source>
</evidence>